<name>A0ABW1PEX4_9PSEU</name>
<accession>A0ABW1PEX4</accession>
<comment type="caution">
    <text evidence="2">The sequence shown here is derived from an EMBL/GenBank/DDBJ whole genome shotgun (WGS) entry which is preliminary data.</text>
</comment>
<dbReference type="RefSeq" id="WP_380641650.1">
    <property type="nucleotide sequence ID" value="NZ_JBHSQO010000052.1"/>
</dbReference>
<evidence type="ECO:0000313" key="2">
    <source>
        <dbReference type="EMBL" id="MFC6093960.1"/>
    </source>
</evidence>
<protein>
    <submittedName>
        <fullName evidence="2">Uncharacterized protein</fullName>
    </submittedName>
</protein>
<gene>
    <name evidence="2" type="ORF">ACFP3R_32235</name>
</gene>
<keyword evidence="3" id="KW-1185">Reference proteome</keyword>
<organism evidence="2 3">
    <name type="scientific">Saccharothrix lopnurensis</name>
    <dbReference type="NCBI Taxonomy" id="1670621"/>
    <lineage>
        <taxon>Bacteria</taxon>
        <taxon>Bacillati</taxon>
        <taxon>Actinomycetota</taxon>
        <taxon>Actinomycetes</taxon>
        <taxon>Pseudonocardiales</taxon>
        <taxon>Pseudonocardiaceae</taxon>
        <taxon>Saccharothrix</taxon>
    </lineage>
</organism>
<evidence type="ECO:0000256" key="1">
    <source>
        <dbReference type="SAM" id="MobiDB-lite"/>
    </source>
</evidence>
<dbReference type="Proteomes" id="UP001596220">
    <property type="component" value="Unassembled WGS sequence"/>
</dbReference>
<reference evidence="3" key="1">
    <citation type="journal article" date="2019" name="Int. J. Syst. Evol. Microbiol.">
        <title>The Global Catalogue of Microorganisms (GCM) 10K type strain sequencing project: providing services to taxonomists for standard genome sequencing and annotation.</title>
        <authorList>
            <consortium name="The Broad Institute Genomics Platform"/>
            <consortium name="The Broad Institute Genome Sequencing Center for Infectious Disease"/>
            <person name="Wu L."/>
            <person name="Ma J."/>
        </authorList>
    </citation>
    <scope>NUCLEOTIDE SEQUENCE [LARGE SCALE GENOMIC DNA]</scope>
    <source>
        <strain evidence="3">CGMCC 4.7246</strain>
    </source>
</reference>
<evidence type="ECO:0000313" key="3">
    <source>
        <dbReference type="Proteomes" id="UP001596220"/>
    </source>
</evidence>
<dbReference type="EMBL" id="JBHSQO010000052">
    <property type="protein sequence ID" value="MFC6093960.1"/>
    <property type="molecule type" value="Genomic_DNA"/>
</dbReference>
<feature type="region of interest" description="Disordered" evidence="1">
    <location>
        <begin position="326"/>
        <end position="346"/>
    </location>
</feature>
<proteinExistence type="predicted"/>
<sequence>MIIRPEMVAKWAPPAPAELPEVRLRLREYVLSRNYVEFAIRIDFGGGAFFPTMQGPPENTAGVGITGGMLMARREHRRLGEAQLYWVDGDMTSLALAVADIPSGEPVRARRMPAEAGLMLFAQPIGGYDLDLAASLANLGHPGVLAPGAMVMPTPIVAVSWSTWTPAHLDLDGAPGVLTWNVRTPDGPVALDYGMEGVWLTFWTTGSSGWDALPPDLELPDLAGGTTSAGRLAEFEARSRNTPLRTCDEIVLPFDKPLPDPTPDTGGQWAHVVHTAWQLMAQTGNAQLTETETLTRPRPARKRDERDGVTASGGVRLVRVHTRHRPAPDAVADDEQASHGRRAPQWTRRWPVRPYRRNTCLNSRLHATGDCEHEERIVPAHVKGPQDKPLVVTDRVNLWDTPPPEP</sequence>